<dbReference type="InterPro" id="IPR008030">
    <property type="entry name" value="NmrA-like"/>
</dbReference>
<dbReference type="Gene3D" id="3.90.25.10">
    <property type="entry name" value="UDP-galactose 4-epimerase, domain 1"/>
    <property type="match status" value="1"/>
</dbReference>
<dbReference type="PANTHER" id="PTHR43162">
    <property type="match status" value="1"/>
</dbReference>
<proteinExistence type="predicted"/>
<evidence type="ECO:0000313" key="4">
    <source>
        <dbReference type="Proteomes" id="UP000616724"/>
    </source>
</evidence>
<name>A0A8J3RR93_9ACTN</name>
<dbReference type="Proteomes" id="UP000616724">
    <property type="component" value="Unassembled WGS sequence"/>
</dbReference>
<dbReference type="PANTHER" id="PTHR43162:SF1">
    <property type="entry name" value="PRESTALK A DIFFERENTIATION PROTEIN A"/>
    <property type="match status" value="1"/>
</dbReference>
<dbReference type="InterPro" id="IPR036291">
    <property type="entry name" value="NAD(P)-bd_dom_sf"/>
</dbReference>
<evidence type="ECO:0000313" key="3">
    <source>
        <dbReference type="EMBL" id="GIH79315.1"/>
    </source>
</evidence>
<accession>A0A8J3RR93</accession>
<evidence type="ECO:0000259" key="2">
    <source>
        <dbReference type="Pfam" id="PF05368"/>
    </source>
</evidence>
<dbReference type="RefSeq" id="WP_203893779.1">
    <property type="nucleotide sequence ID" value="NZ_BOOH01000047.1"/>
</dbReference>
<reference evidence="3 4" key="1">
    <citation type="submission" date="2021-01" db="EMBL/GenBank/DDBJ databases">
        <title>Whole genome shotgun sequence of Planobispora longispora NBRC 13918.</title>
        <authorList>
            <person name="Komaki H."/>
            <person name="Tamura T."/>
        </authorList>
    </citation>
    <scope>NUCLEOTIDE SEQUENCE [LARGE SCALE GENOMIC DNA]</scope>
    <source>
        <strain evidence="3 4">NBRC 13918</strain>
    </source>
</reference>
<evidence type="ECO:0000256" key="1">
    <source>
        <dbReference type="SAM" id="MobiDB-lite"/>
    </source>
</evidence>
<organism evidence="3 4">
    <name type="scientific">Planobispora longispora</name>
    <dbReference type="NCBI Taxonomy" id="28887"/>
    <lineage>
        <taxon>Bacteria</taxon>
        <taxon>Bacillati</taxon>
        <taxon>Actinomycetota</taxon>
        <taxon>Actinomycetes</taxon>
        <taxon>Streptosporangiales</taxon>
        <taxon>Streptosporangiaceae</taxon>
        <taxon>Planobispora</taxon>
    </lineage>
</organism>
<dbReference type="SUPFAM" id="SSF51735">
    <property type="entry name" value="NAD(P)-binding Rossmann-fold domains"/>
    <property type="match status" value="1"/>
</dbReference>
<feature type="region of interest" description="Disordered" evidence="1">
    <location>
        <begin position="28"/>
        <end position="55"/>
    </location>
</feature>
<dbReference type="Gene3D" id="3.40.50.720">
    <property type="entry name" value="NAD(P)-binding Rossmann-like Domain"/>
    <property type="match status" value="1"/>
</dbReference>
<dbReference type="InterPro" id="IPR051604">
    <property type="entry name" value="Ergot_Alk_Oxidoreductase"/>
</dbReference>
<sequence>MGQILITGASGTIGRIVARQLIETGAPVRLARRPAERTAPSPHPTDPRGMHGSDPVQQMAFDFADPATWPAAFADVETMFLLRPPAVANVRRDLIPAVAAARSAGVRHVVFLSLQGAEHNRLTPHAAVEKWLRASGMAWTFIRPSFFCQNLSSTHASDIRDRDAIMVPAGGGATAFVDAEDVGAVAAAALGDPAEHAGRAWTVTGPRALTYEQVAQILTGELGRPIRYARPGLAAYARHARTALGMPWPMVAVTAAIYTSARFGLAAGLTGDVRAVLGRDPIDLSAFAHRERAAWARPAA</sequence>
<dbReference type="Pfam" id="PF05368">
    <property type="entry name" value="NmrA"/>
    <property type="match status" value="1"/>
</dbReference>
<protein>
    <submittedName>
        <fullName evidence="3">NAD(P)-dependent oxidoreductase</fullName>
    </submittedName>
</protein>
<dbReference type="AlphaFoldDB" id="A0A8J3RR93"/>
<comment type="caution">
    <text evidence="3">The sequence shown here is derived from an EMBL/GenBank/DDBJ whole genome shotgun (WGS) entry which is preliminary data.</text>
</comment>
<gene>
    <name evidence="3" type="ORF">Plo01_57440</name>
</gene>
<keyword evidence="4" id="KW-1185">Reference proteome</keyword>
<dbReference type="EMBL" id="BOOH01000047">
    <property type="protein sequence ID" value="GIH79315.1"/>
    <property type="molecule type" value="Genomic_DNA"/>
</dbReference>
<feature type="domain" description="NmrA-like" evidence="2">
    <location>
        <begin position="3"/>
        <end position="230"/>
    </location>
</feature>